<dbReference type="AlphaFoldDB" id="A0A8J2S4M7"/>
<feature type="transmembrane region" description="Helical" evidence="7">
    <location>
        <begin position="50"/>
        <end position="69"/>
    </location>
</feature>
<feature type="transmembrane region" description="Helical" evidence="7">
    <location>
        <begin position="81"/>
        <end position="100"/>
    </location>
</feature>
<gene>
    <name evidence="8" type="ORF">PECAL_1P15040</name>
</gene>
<name>A0A8J2S4M7_9STRA</name>
<dbReference type="GO" id="GO:0036038">
    <property type="term" value="C:MKS complex"/>
    <property type="evidence" value="ECO:0007669"/>
    <property type="project" value="TreeGrafter"/>
</dbReference>
<keyword evidence="4" id="KW-0970">Cilium biogenesis/degradation</keyword>
<dbReference type="OrthoDB" id="2114471at2759"/>
<dbReference type="Proteomes" id="UP000789595">
    <property type="component" value="Unassembled WGS sequence"/>
</dbReference>
<evidence type="ECO:0000256" key="1">
    <source>
        <dbReference type="ARBA" id="ARBA00004141"/>
    </source>
</evidence>
<sequence>MGRSSLNLLIPARFLLTVGHLVSVLTMVHTRKENLSSAVSADPKDAQKEFMMAYAICLVCFAVDVLGILMGTSLFFPKANLLQIICHFVGSCFITSMITQSWQYQYIWFSIATCNIPCALCEVSILIGTFALKVVVF</sequence>
<dbReference type="GO" id="GO:1905515">
    <property type="term" value="P:non-motile cilium assembly"/>
    <property type="evidence" value="ECO:0007669"/>
    <property type="project" value="TreeGrafter"/>
</dbReference>
<proteinExistence type="predicted"/>
<keyword evidence="3 7" id="KW-0812">Transmembrane</keyword>
<evidence type="ECO:0000256" key="3">
    <source>
        <dbReference type="ARBA" id="ARBA00022692"/>
    </source>
</evidence>
<evidence type="ECO:0000256" key="7">
    <source>
        <dbReference type="SAM" id="Phobius"/>
    </source>
</evidence>
<dbReference type="PANTHER" id="PTHR34341">
    <property type="entry name" value="TRANSMEMBRANE PROTEIN 107"/>
    <property type="match status" value="1"/>
</dbReference>
<evidence type="ECO:0000313" key="8">
    <source>
        <dbReference type="EMBL" id="CAH0365093.1"/>
    </source>
</evidence>
<evidence type="ECO:0000313" key="9">
    <source>
        <dbReference type="Proteomes" id="UP000789595"/>
    </source>
</evidence>
<feature type="transmembrane region" description="Helical" evidence="7">
    <location>
        <begin position="106"/>
        <end position="132"/>
    </location>
</feature>
<evidence type="ECO:0000256" key="4">
    <source>
        <dbReference type="ARBA" id="ARBA00022794"/>
    </source>
</evidence>
<dbReference type="GO" id="GO:1904491">
    <property type="term" value="P:protein localization to ciliary transition zone"/>
    <property type="evidence" value="ECO:0007669"/>
    <property type="project" value="TreeGrafter"/>
</dbReference>
<keyword evidence="5 7" id="KW-1133">Transmembrane helix</keyword>
<comment type="subcellular location">
    <subcellularLocation>
        <location evidence="1">Membrane</location>
        <topology evidence="1">Multi-pass membrane protein</topology>
    </subcellularLocation>
</comment>
<comment type="caution">
    <text evidence="8">The sequence shown here is derived from an EMBL/GenBank/DDBJ whole genome shotgun (WGS) entry which is preliminary data.</text>
</comment>
<dbReference type="PANTHER" id="PTHR34341:SF1">
    <property type="entry name" value="TRANSMEMBRANE PROTEIN 107"/>
    <property type="match status" value="1"/>
</dbReference>
<keyword evidence="6 7" id="KW-0472">Membrane</keyword>
<protein>
    <recommendedName>
        <fullName evidence="2">Transmembrane protein 107</fullName>
    </recommendedName>
</protein>
<evidence type="ECO:0000256" key="5">
    <source>
        <dbReference type="ARBA" id="ARBA00022989"/>
    </source>
</evidence>
<dbReference type="GO" id="GO:0016020">
    <property type="term" value="C:membrane"/>
    <property type="evidence" value="ECO:0007669"/>
    <property type="project" value="UniProtKB-SubCell"/>
</dbReference>
<dbReference type="InterPro" id="IPR029248">
    <property type="entry name" value="TMEM107"/>
</dbReference>
<reference evidence="8" key="1">
    <citation type="submission" date="2021-11" db="EMBL/GenBank/DDBJ databases">
        <authorList>
            <consortium name="Genoscope - CEA"/>
            <person name="William W."/>
        </authorList>
    </citation>
    <scope>NUCLEOTIDE SEQUENCE</scope>
</reference>
<accession>A0A8J2S4M7</accession>
<dbReference type="Pfam" id="PF14995">
    <property type="entry name" value="TMEM107"/>
    <property type="match status" value="1"/>
</dbReference>
<dbReference type="EMBL" id="CAKKNE010000001">
    <property type="protein sequence ID" value="CAH0365093.1"/>
    <property type="molecule type" value="Genomic_DNA"/>
</dbReference>
<evidence type="ECO:0000256" key="2">
    <source>
        <dbReference type="ARBA" id="ARBA00015652"/>
    </source>
</evidence>
<organism evidence="8 9">
    <name type="scientific">Pelagomonas calceolata</name>
    <dbReference type="NCBI Taxonomy" id="35677"/>
    <lineage>
        <taxon>Eukaryota</taxon>
        <taxon>Sar</taxon>
        <taxon>Stramenopiles</taxon>
        <taxon>Ochrophyta</taxon>
        <taxon>Pelagophyceae</taxon>
        <taxon>Pelagomonadales</taxon>
        <taxon>Pelagomonadaceae</taxon>
        <taxon>Pelagomonas</taxon>
    </lineage>
</organism>
<evidence type="ECO:0000256" key="6">
    <source>
        <dbReference type="ARBA" id="ARBA00023136"/>
    </source>
</evidence>
<keyword evidence="9" id="KW-1185">Reference proteome</keyword>